<dbReference type="Proteomes" id="UP000619260">
    <property type="component" value="Unassembled WGS sequence"/>
</dbReference>
<protein>
    <submittedName>
        <fullName evidence="1">Uncharacterized protein</fullName>
    </submittedName>
</protein>
<organism evidence="1 2">
    <name type="scientific">Virgisporangium aliadipatigenens</name>
    <dbReference type="NCBI Taxonomy" id="741659"/>
    <lineage>
        <taxon>Bacteria</taxon>
        <taxon>Bacillati</taxon>
        <taxon>Actinomycetota</taxon>
        <taxon>Actinomycetes</taxon>
        <taxon>Micromonosporales</taxon>
        <taxon>Micromonosporaceae</taxon>
        <taxon>Virgisporangium</taxon>
    </lineage>
</organism>
<gene>
    <name evidence="1" type="ORF">Val02_13470</name>
</gene>
<evidence type="ECO:0000313" key="2">
    <source>
        <dbReference type="Proteomes" id="UP000619260"/>
    </source>
</evidence>
<reference evidence="1" key="1">
    <citation type="submission" date="2021-01" db="EMBL/GenBank/DDBJ databases">
        <title>Whole genome shotgun sequence of Virgisporangium aliadipatigenens NBRC 105644.</title>
        <authorList>
            <person name="Komaki H."/>
            <person name="Tamura T."/>
        </authorList>
    </citation>
    <scope>NUCLEOTIDE SEQUENCE</scope>
    <source>
        <strain evidence="1">NBRC 105644</strain>
    </source>
</reference>
<comment type="caution">
    <text evidence="1">The sequence shown here is derived from an EMBL/GenBank/DDBJ whole genome shotgun (WGS) entry which is preliminary data.</text>
</comment>
<accession>A0A8J3YG79</accession>
<dbReference type="EMBL" id="BOPF01000004">
    <property type="protein sequence ID" value="GIJ44461.1"/>
    <property type="molecule type" value="Genomic_DNA"/>
</dbReference>
<dbReference type="Pfam" id="PF19939">
    <property type="entry name" value="DUF6401"/>
    <property type="match status" value="1"/>
</dbReference>
<proteinExistence type="predicted"/>
<dbReference type="AlphaFoldDB" id="A0A8J3YG79"/>
<sequence length="119" mass="12679">MRPYGFLMTHSARVLTAHAVLDQLMAQVGVDGLVAALRNPGLLAAVDQHAATVRESLRAADREISIVSLASYARSVLAAQTRCGYTLPENSAGLDWARADATVLRLLAVCLLAEEHGLL</sequence>
<dbReference type="InterPro" id="IPR045647">
    <property type="entry name" value="DUF6401"/>
</dbReference>
<name>A0A8J3YG79_9ACTN</name>
<evidence type="ECO:0000313" key="1">
    <source>
        <dbReference type="EMBL" id="GIJ44461.1"/>
    </source>
</evidence>
<keyword evidence="2" id="KW-1185">Reference proteome</keyword>